<dbReference type="InterPro" id="IPR050659">
    <property type="entry name" value="Peptidase_M24B"/>
</dbReference>
<protein>
    <recommendedName>
        <fullName evidence="1">Peptidase M24 domain-containing protein</fullName>
    </recommendedName>
</protein>
<proteinExistence type="predicted"/>
<dbReference type="Pfam" id="PF00557">
    <property type="entry name" value="Peptidase_M24"/>
    <property type="match status" value="1"/>
</dbReference>
<accession>A0A381W1Y5</accession>
<sequence length="365" mass="41253">PSSESEPIVLLLPEASLISLLVAEREGYPVHFQALKTFDLLNFCVMARSEDLYLKLEEKAGERLAHFSGLVEGECEPDIVSALSEMLKKRSTQQKLILFDDLRIGFKLNQSLEQHYEDAFDMLFRVRAIKTKQEIEIFRESGVKADRVMEYTIAELGEGKIWAQIEKSVARFMIDEDINPLPSSPMLFGGTYDMVFKPDLFRTLFKERLESGQVVILETQGQYKKVWIDINRTAHIGCANEAYREQHKMVKSCFDAVAENLKPGQNTAEICEKVRSTLAKDLDSPGKLLLIIHSIGAFPLENPLTFPSTGLGATKGFDIKSSMILSFDCLYFGSKLGPSHMENVFEITQSGSQSLYRYPLELIEV</sequence>
<dbReference type="PANTHER" id="PTHR46112:SF2">
    <property type="entry name" value="XAA-PRO AMINOPEPTIDASE P-RELATED"/>
    <property type="match status" value="1"/>
</dbReference>
<organism evidence="2">
    <name type="scientific">marine metagenome</name>
    <dbReference type="NCBI Taxonomy" id="408172"/>
    <lineage>
        <taxon>unclassified sequences</taxon>
        <taxon>metagenomes</taxon>
        <taxon>ecological metagenomes</taxon>
    </lineage>
</organism>
<evidence type="ECO:0000259" key="1">
    <source>
        <dbReference type="Pfam" id="PF00557"/>
    </source>
</evidence>
<feature type="non-terminal residue" evidence="2">
    <location>
        <position position="1"/>
    </location>
</feature>
<dbReference type="AlphaFoldDB" id="A0A381W1Y5"/>
<dbReference type="SUPFAM" id="SSF55920">
    <property type="entry name" value="Creatinase/aminopeptidase"/>
    <property type="match status" value="1"/>
</dbReference>
<dbReference type="PANTHER" id="PTHR46112">
    <property type="entry name" value="AMINOPEPTIDASE"/>
    <property type="match status" value="1"/>
</dbReference>
<name>A0A381W1Y5_9ZZZZ</name>
<feature type="domain" description="Peptidase M24" evidence="1">
    <location>
        <begin position="137"/>
        <end position="297"/>
    </location>
</feature>
<dbReference type="EMBL" id="UINC01010472">
    <property type="protein sequence ID" value="SVA46559.1"/>
    <property type="molecule type" value="Genomic_DNA"/>
</dbReference>
<dbReference type="InterPro" id="IPR000994">
    <property type="entry name" value="Pept_M24"/>
</dbReference>
<dbReference type="Gene3D" id="3.90.230.10">
    <property type="entry name" value="Creatinase/methionine aminopeptidase superfamily"/>
    <property type="match status" value="1"/>
</dbReference>
<evidence type="ECO:0000313" key="2">
    <source>
        <dbReference type="EMBL" id="SVA46559.1"/>
    </source>
</evidence>
<dbReference type="CDD" id="cd01066">
    <property type="entry name" value="APP_MetAP"/>
    <property type="match status" value="1"/>
</dbReference>
<gene>
    <name evidence="2" type="ORF">METZ01_LOCUS99413</name>
</gene>
<dbReference type="InterPro" id="IPR036005">
    <property type="entry name" value="Creatinase/aminopeptidase-like"/>
</dbReference>
<reference evidence="2" key="1">
    <citation type="submission" date="2018-05" db="EMBL/GenBank/DDBJ databases">
        <authorList>
            <person name="Lanie J.A."/>
            <person name="Ng W.-L."/>
            <person name="Kazmierczak K.M."/>
            <person name="Andrzejewski T.M."/>
            <person name="Davidsen T.M."/>
            <person name="Wayne K.J."/>
            <person name="Tettelin H."/>
            <person name="Glass J.I."/>
            <person name="Rusch D."/>
            <person name="Podicherti R."/>
            <person name="Tsui H.-C.T."/>
            <person name="Winkler M.E."/>
        </authorList>
    </citation>
    <scope>NUCLEOTIDE SEQUENCE</scope>
</reference>